<proteinExistence type="predicted"/>
<evidence type="ECO:0000313" key="1">
    <source>
        <dbReference type="EMBL" id="AAO10801.1"/>
    </source>
</evidence>
<organism evidence="1 2">
    <name type="scientific">Vibrio vulnificus (strain CMCP6)</name>
    <dbReference type="NCBI Taxonomy" id="216895"/>
    <lineage>
        <taxon>Bacteria</taxon>
        <taxon>Pseudomonadati</taxon>
        <taxon>Pseudomonadota</taxon>
        <taxon>Gammaproteobacteria</taxon>
        <taxon>Vibrionales</taxon>
        <taxon>Vibrionaceae</taxon>
        <taxon>Vibrio</taxon>
    </lineage>
</organism>
<dbReference type="RefSeq" id="WP_011080297.1">
    <property type="nucleotide sequence ID" value="NC_004459.3"/>
</dbReference>
<reference evidence="2" key="1">
    <citation type="submission" date="2002-12" db="EMBL/GenBank/DDBJ databases">
        <title>Complete genome sequence of Vibrio vulnificus CMCP6.</title>
        <authorList>
            <person name="Rhee J.H."/>
            <person name="Kim S.Y."/>
            <person name="Chung S.S."/>
            <person name="Kim J.J."/>
            <person name="Moon Y.H."/>
            <person name="Jeong H."/>
            <person name="Choy H.E."/>
        </authorList>
    </citation>
    <scope>NUCLEOTIDE SEQUENCE [LARGE SCALE GENOMIC DNA]</scope>
    <source>
        <strain evidence="2">CMCP6</strain>
    </source>
</reference>
<dbReference type="InterPro" id="IPR046618">
    <property type="entry name" value="DUF6731"/>
</dbReference>
<reference evidence="1 2" key="2">
    <citation type="journal article" date="2003" name="Infect. Immun.">
        <title>Characterization and pathogenic significance of Vibrio vulnificus antigens preferentially expressed in septicemic patients.</title>
        <authorList>
            <person name="Kim Y.R."/>
            <person name="Lee S.E."/>
            <person name="Kim C.M."/>
            <person name="Kim S.Y."/>
            <person name="Shin E.K."/>
            <person name="Shin D.H."/>
            <person name="Chung S.S."/>
            <person name="Choy H.E."/>
            <person name="Progulske-Fox A."/>
            <person name="Hillman J.D."/>
            <person name="Handfield M."/>
            <person name="Rhee J.H."/>
        </authorList>
    </citation>
    <scope>NUCLEOTIDE SEQUENCE [LARGE SCALE GENOMIC DNA]</scope>
    <source>
        <strain evidence="1 2">CMCP6</strain>
    </source>
</reference>
<accession>A0A3Q0L5R8</accession>
<dbReference type="AlphaFoldDB" id="A0A3Q0L5R8"/>
<dbReference type="KEGG" id="vvu:VV1_2430"/>
<reference evidence="1 2" key="3">
    <citation type="journal article" date="2011" name="Mol. Syst. Biol.">
        <title>Integrative genome-scale metabolic analysis of Vibrio vulnificus for drug targeting and discovery.</title>
        <authorList>
            <person name="Kim H.U."/>
            <person name="Kim S.Y."/>
            <person name="Jeong H."/>
            <person name="Kim T.Y."/>
            <person name="Kim J.J."/>
            <person name="Choy H.E."/>
            <person name="Yi K.Y."/>
            <person name="Rhee J.H."/>
            <person name="Lee S.Y."/>
        </authorList>
    </citation>
    <scope>NUCLEOTIDE SEQUENCE [LARGE SCALE GENOMIC DNA]</scope>
    <source>
        <strain evidence="1 2">CMCP6</strain>
    </source>
</reference>
<gene>
    <name evidence="1" type="ordered locus">VV1_2430</name>
</gene>
<protein>
    <submittedName>
        <fullName evidence="1">Coenzyme F420-dependent N5,N10-methylene tetrahydromethanopterin reductase</fullName>
    </submittedName>
</protein>
<sequence>MAGNFRVHAFGIVGLNDKTDDLEDVLNDILADDIEDRVRTIGQHEIRVEHIEKVDGVWHLDFVKFRDVHGPGKGSRKTKVLGFDFKAGEVFCEETALMYCPKRSYILLQYNHHGVRYSAIEDYFSVYSGNPDNQYELQAKYDDDVDRKFTSRKATKSLTLAIDPRLLSDKDRDSKTALGSAIELGDKSNASKIEITITAGREKKRFLSKFIDDTATKMKKLAEKNPDAVGKLRAGVVSSGVDEKLQVLDLIEERLCRNFTDIPVGNDKRWPRDARYKALERARRGWKKIMG</sequence>
<dbReference type="Pfam" id="PF20505">
    <property type="entry name" value="DUF6731"/>
    <property type="match status" value="1"/>
</dbReference>
<evidence type="ECO:0000313" key="2">
    <source>
        <dbReference type="Proteomes" id="UP000002275"/>
    </source>
</evidence>
<dbReference type="EMBL" id="AE016795">
    <property type="protein sequence ID" value="AAO10801.1"/>
    <property type="molecule type" value="Genomic_DNA"/>
</dbReference>
<dbReference type="Proteomes" id="UP000002275">
    <property type="component" value="Chromosome I"/>
</dbReference>
<name>A0A3Q0L5R8_VIBVU</name>